<dbReference type="Gene3D" id="3.30.450.20">
    <property type="entry name" value="PAS domain"/>
    <property type="match status" value="1"/>
</dbReference>
<dbReference type="InterPro" id="IPR004358">
    <property type="entry name" value="Sig_transdc_His_kin-like_C"/>
</dbReference>
<dbReference type="Gene3D" id="1.10.287.130">
    <property type="match status" value="1"/>
</dbReference>
<evidence type="ECO:0000256" key="8">
    <source>
        <dbReference type="SAM" id="Phobius"/>
    </source>
</evidence>
<comment type="catalytic activity">
    <reaction evidence="1">
        <text>ATP + protein L-histidine = ADP + protein N-phospho-L-histidine.</text>
        <dbReference type="EC" id="2.7.13.3"/>
    </reaction>
</comment>
<protein>
    <recommendedName>
        <fullName evidence="2">histidine kinase</fullName>
        <ecNumber evidence="2">2.7.13.3</ecNumber>
    </recommendedName>
</protein>
<gene>
    <name evidence="11" type="ORF">BSZ36_11335</name>
</gene>
<dbReference type="Pfam" id="PF00512">
    <property type="entry name" value="HisKA"/>
    <property type="match status" value="1"/>
</dbReference>
<dbReference type="InterPro" id="IPR036890">
    <property type="entry name" value="HATPase_C_sf"/>
</dbReference>
<keyword evidence="9" id="KW-0732">Signal</keyword>
<feature type="signal peptide" evidence="9">
    <location>
        <begin position="1"/>
        <end position="19"/>
    </location>
</feature>
<dbReference type="RefSeq" id="WP_179271153.1">
    <property type="nucleotide sequence ID" value="NZ_MQWB01000001.1"/>
</dbReference>
<feature type="coiled-coil region" evidence="6">
    <location>
        <begin position="393"/>
        <end position="424"/>
    </location>
</feature>
<dbReference type="InParanoid" id="A0A259U0H5"/>
<accession>A0A259U0H5</accession>
<dbReference type="PRINTS" id="PR00344">
    <property type="entry name" value="BCTRLSENSOR"/>
</dbReference>
<feature type="domain" description="Histidine kinase" evidence="10">
    <location>
        <begin position="427"/>
        <end position="641"/>
    </location>
</feature>
<evidence type="ECO:0000313" key="11">
    <source>
        <dbReference type="EMBL" id="OZC03523.1"/>
    </source>
</evidence>
<evidence type="ECO:0000259" key="10">
    <source>
        <dbReference type="PROSITE" id="PS50109"/>
    </source>
</evidence>
<reference evidence="11 12" key="1">
    <citation type="submission" date="2016-11" db="EMBL/GenBank/DDBJ databases">
        <title>Study of marine rhodopsin-containing bacteria.</title>
        <authorList>
            <person name="Yoshizawa S."/>
            <person name="Kumagai Y."/>
            <person name="Kogure K."/>
        </authorList>
    </citation>
    <scope>NUCLEOTIDE SEQUENCE [LARGE SCALE GENOMIC DNA]</scope>
    <source>
        <strain evidence="11 12">SG-29</strain>
    </source>
</reference>
<evidence type="ECO:0000256" key="4">
    <source>
        <dbReference type="ARBA" id="ARBA00022679"/>
    </source>
</evidence>
<dbReference type="PROSITE" id="PS50109">
    <property type="entry name" value="HIS_KIN"/>
    <property type="match status" value="1"/>
</dbReference>
<keyword evidence="12" id="KW-1185">Reference proteome</keyword>
<dbReference type="SMART" id="SM00388">
    <property type="entry name" value="HisKA"/>
    <property type="match status" value="1"/>
</dbReference>
<evidence type="ECO:0000256" key="6">
    <source>
        <dbReference type="SAM" id="Coils"/>
    </source>
</evidence>
<name>A0A259U0H5_9BACT</name>
<feature type="region of interest" description="Disordered" evidence="7">
    <location>
        <begin position="651"/>
        <end position="673"/>
    </location>
</feature>
<keyword evidence="6" id="KW-0175">Coiled coil</keyword>
<dbReference type="Gene3D" id="3.30.565.10">
    <property type="entry name" value="Histidine kinase-like ATPase, C-terminal domain"/>
    <property type="match status" value="1"/>
</dbReference>
<feature type="transmembrane region" description="Helical" evidence="8">
    <location>
        <begin position="242"/>
        <end position="264"/>
    </location>
</feature>
<dbReference type="SUPFAM" id="SSF55785">
    <property type="entry name" value="PYP-like sensor domain (PAS domain)"/>
    <property type="match status" value="1"/>
</dbReference>
<keyword evidence="3" id="KW-0597">Phosphoprotein</keyword>
<dbReference type="CDD" id="cd00082">
    <property type="entry name" value="HisKA"/>
    <property type="match status" value="1"/>
</dbReference>
<dbReference type="FunCoup" id="A0A259U0H5">
    <property type="interactions" value="235"/>
</dbReference>
<dbReference type="EMBL" id="MQWB01000001">
    <property type="protein sequence ID" value="OZC03523.1"/>
    <property type="molecule type" value="Genomic_DNA"/>
</dbReference>
<dbReference type="InterPro" id="IPR035965">
    <property type="entry name" value="PAS-like_dom_sf"/>
</dbReference>
<feature type="chain" id="PRO_5012288661" description="histidine kinase" evidence="9">
    <location>
        <begin position="20"/>
        <end position="673"/>
    </location>
</feature>
<dbReference type="InterPro" id="IPR003661">
    <property type="entry name" value="HisK_dim/P_dom"/>
</dbReference>
<dbReference type="AlphaFoldDB" id="A0A259U0H5"/>
<dbReference type="SMART" id="SM00387">
    <property type="entry name" value="HATPase_c"/>
    <property type="match status" value="1"/>
</dbReference>
<dbReference type="GO" id="GO:0000155">
    <property type="term" value="F:phosphorelay sensor kinase activity"/>
    <property type="evidence" value="ECO:0007669"/>
    <property type="project" value="InterPro"/>
</dbReference>
<evidence type="ECO:0000256" key="3">
    <source>
        <dbReference type="ARBA" id="ARBA00022553"/>
    </source>
</evidence>
<keyword evidence="8" id="KW-0472">Membrane</keyword>
<dbReference type="SUPFAM" id="SSF47384">
    <property type="entry name" value="Homodimeric domain of signal transducing histidine kinase"/>
    <property type="match status" value="1"/>
</dbReference>
<evidence type="ECO:0000313" key="12">
    <source>
        <dbReference type="Proteomes" id="UP000216446"/>
    </source>
</evidence>
<evidence type="ECO:0000256" key="1">
    <source>
        <dbReference type="ARBA" id="ARBA00000085"/>
    </source>
</evidence>
<keyword evidence="5" id="KW-0418">Kinase</keyword>
<keyword evidence="8" id="KW-0812">Transmembrane</keyword>
<evidence type="ECO:0000256" key="5">
    <source>
        <dbReference type="ARBA" id="ARBA00022777"/>
    </source>
</evidence>
<dbReference type="InterPro" id="IPR003594">
    <property type="entry name" value="HATPase_dom"/>
</dbReference>
<dbReference type="Proteomes" id="UP000216446">
    <property type="component" value="Unassembled WGS sequence"/>
</dbReference>
<dbReference type="SUPFAM" id="SSF55874">
    <property type="entry name" value="ATPase domain of HSP90 chaperone/DNA topoisomerase II/histidine kinase"/>
    <property type="match status" value="1"/>
</dbReference>
<evidence type="ECO:0000256" key="2">
    <source>
        <dbReference type="ARBA" id="ARBA00012438"/>
    </source>
</evidence>
<sequence length="673" mass="72300">MRRSISALLGLLFAWPALAQEAPAPSGSPWDAPALSMEEALTDADDNGIPDKLGTEMVVSGRVSAGTGLIRSDRTEIYFQSSSGGMRLILPPDAPQVLTGDSLSASGVLTFEAGMAQMIAPAFRVANVPGMEPEHVDLGELSEPLKAYEGRLVEIEGDVVQVETVENGQMLALLSGKTLVQVFAYERRSGEPIDLTRFEVGQKVRVRGIASQFDSQPPYSGGYVLHPRASGDIRTAGIPPSVLIWGIAGTLGLLALALVGMHFMRREVRRRATLLRESETRYAYLFDAAGDVVLVFEMDESSEVVEANKAAQMAFGLDEEGRKGPRSIGLLDIAADQDSTARHISSARRLGHALDVMELVTLTGPMPYEVSTRRLALPTGDLFVSVARDVAARRAYELGLLEAMQEAENAREEAEQAASLKSAILANMSHEIRTPLTAIIGFADVLAEEVPPELREHAETIQAGGARLLETLNSVLDLARLDSENHELNPEPLDAVAAVRQSAGLLAPLAHQKGLALHLEADTPSVHIRQSASGLDRIVTNLVGNAIKFTEKGEVRVSVHSADTYFAIRVRDTGVGIEDSFLEDLFEPFKQESQGHARSHEGTGLGLAITKRLAERMGGEIRVWSRKSQGSLFEVSIPRLAPGVNGNTIAQADPYAPEASGDGMPAAWPTQPV</sequence>
<organism evidence="11 12">
    <name type="scientific">Rubricoccus marinus</name>
    <dbReference type="NCBI Taxonomy" id="716817"/>
    <lineage>
        <taxon>Bacteria</taxon>
        <taxon>Pseudomonadati</taxon>
        <taxon>Rhodothermota</taxon>
        <taxon>Rhodothermia</taxon>
        <taxon>Rhodothermales</taxon>
        <taxon>Rubricoccaceae</taxon>
        <taxon>Rubricoccus</taxon>
    </lineage>
</organism>
<keyword evidence="4" id="KW-0808">Transferase</keyword>
<proteinExistence type="predicted"/>
<dbReference type="InterPro" id="IPR036097">
    <property type="entry name" value="HisK_dim/P_sf"/>
</dbReference>
<dbReference type="EC" id="2.7.13.3" evidence="2"/>
<keyword evidence="8" id="KW-1133">Transmembrane helix</keyword>
<comment type="caution">
    <text evidence="11">The sequence shown here is derived from an EMBL/GenBank/DDBJ whole genome shotgun (WGS) entry which is preliminary data.</text>
</comment>
<dbReference type="InterPro" id="IPR005467">
    <property type="entry name" value="His_kinase_dom"/>
</dbReference>
<evidence type="ECO:0000256" key="9">
    <source>
        <dbReference type="SAM" id="SignalP"/>
    </source>
</evidence>
<evidence type="ECO:0000256" key="7">
    <source>
        <dbReference type="SAM" id="MobiDB-lite"/>
    </source>
</evidence>
<dbReference type="Pfam" id="PF02518">
    <property type="entry name" value="HATPase_c"/>
    <property type="match status" value="1"/>
</dbReference>
<dbReference type="PANTHER" id="PTHR43047">
    <property type="entry name" value="TWO-COMPONENT HISTIDINE PROTEIN KINASE"/>
    <property type="match status" value="1"/>
</dbReference>
<dbReference type="CDD" id="cd16922">
    <property type="entry name" value="HATPase_EvgS-ArcB-TorS-like"/>
    <property type="match status" value="1"/>
</dbReference>